<feature type="transmembrane region" description="Helical" evidence="1">
    <location>
        <begin position="186"/>
        <end position="205"/>
    </location>
</feature>
<dbReference type="PANTHER" id="PTHR39419">
    <property type="entry name" value="SLL0814 PROTEIN"/>
    <property type="match status" value="1"/>
</dbReference>
<evidence type="ECO:0000313" key="2">
    <source>
        <dbReference type="EMBL" id="MQY21661.1"/>
    </source>
</evidence>
<dbReference type="EMBL" id="WEGK01000010">
    <property type="protein sequence ID" value="MQY21661.1"/>
    <property type="molecule type" value="Genomic_DNA"/>
</dbReference>
<gene>
    <name evidence="2" type="ORF">NRB20_47740</name>
</gene>
<feature type="transmembrane region" description="Helical" evidence="1">
    <location>
        <begin position="142"/>
        <end position="166"/>
    </location>
</feature>
<name>A0A7K0D7Y9_9NOCA</name>
<reference evidence="2 3" key="1">
    <citation type="submission" date="2019-10" db="EMBL/GenBank/DDBJ databases">
        <title>Nocardia macrotermitis sp. nov. and Nocardia aurantia sp. nov., isolated from the gut of fungus growing-termite Macrotermes natalensis.</title>
        <authorList>
            <person name="Benndorf R."/>
            <person name="Schwitalla J."/>
            <person name="Martin K."/>
            <person name="De Beer W."/>
            <person name="Kaster A.-K."/>
            <person name="Vollmers J."/>
            <person name="Poulsen M."/>
            <person name="Beemelmanns C."/>
        </authorList>
    </citation>
    <scope>NUCLEOTIDE SEQUENCE [LARGE SCALE GENOMIC DNA]</scope>
    <source>
        <strain evidence="2 3">RB20</strain>
    </source>
</reference>
<evidence type="ECO:0000256" key="1">
    <source>
        <dbReference type="SAM" id="Phobius"/>
    </source>
</evidence>
<feature type="transmembrane region" description="Helical" evidence="1">
    <location>
        <begin position="108"/>
        <end position="130"/>
    </location>
</feature>
<accession>A0A7K0D7Y9</accession>
<sequence length="294" mass="31336">MTRVADTRDLRIWQQAPAWVVAVAGLCVALGGALGIGTESAFGALPGVTLLFAVIHGLLTAGWRSFLGFCLVGYVVAFVAEVTSVAYGVPFGFYQHFTAGPRLFDVPLIVPIAYVGNGWLAITLASAIVRGISSRKGGNGRFAIPVVATIVLAGWDLTVDSIYSTVEVRYRYTTPGAFFGVPISNFFGWLLVGWIIFQIFVLLRRDTDTRTATAGRPLDLLACLVWVLPVLPLFGYFSDPPPGRVSVGGRVFVIADIYASAFIIGLITLGFTAVLAAIRICDRSDPALAATAKS</sequence>
<organism evidence="2 3">
    <name type="scientific">Nocardia macrotermitis</name>
    <dbReference type="NCBI Taxonomy" id="2585198"/>
    <lineage>
        <taxon>Bacteria</taxon>
        <taxon>Bacillati</taxon>
        <taxon>Actinomycetota</taxon>
        <taxon>Actinomycetes</taxon>
        <taxon>Mycobacteriales</taxon>
        <taxon>Nocardiaceae</taxon>
        <taxon>Nocardia</taxon>
    </lineage>
</organism>
<feature type="transmembrane region" description="Helical" evidence="1">
    <location>
        <begin position="40"/>
        <end position="59"/>
    </location>
</feature>
<dbReference type="AlphaFoldDB" id="A0A7K0D7Y9"/>
<keyword evidence="1" id="KW-1133">Transmembrane helix</keyword>
<keyword evidence="3" id="KW-1185">Reference proteome</keyword>
<dbReference type="Proteomes" id="UP000438448">
    <property type="component" value="Unassembled WGS sequence"/>
</dbReference>
<dbReference type="Pfam" id="PF04240">
    <property type="entry name" value="Caroten_synth"/>
    <property type="match status" value="1"/>
</dbReference>
<dbReference type="RefSeq" id="WP_194289975.1">
    <property type="nucleotide sequence ID" value="NZ_WEGK01000010.1"/>
</dbReference>
<keyword evidence="1" id="KW-0472">Membrane</keyword>
<feature type="transmembrane region" description="Helical" evidence="1">
    <location>
        <begin position="217"/>
        <end position="237"/>
    </location>
</feature>
<protein>
    <recommendedName>
        <fullName evidence="4">Carotenoid biosynthesis protein</fullName>
    </recommendedName>
</protein>
<dbReference type="PANTHER" id="PTHR39419:SF1">
    <property type="entry name" value="SLL0814 PROTEIN"/>
    <property type="match status" value="1"/>
</dbReference>
<dbReference type="InterPro" id="IPR007354">
    <property type="entry name" value="CruF-like"/>
</dbReference>
<evidence type="ECO:0000313" key="3">
    <source>
        <dbReference type="Proteomes" id="UP000438448"/>
    </source>
</evidence>
<comment type="caution">
    <text evidence="2">The sequence shown here is derived from an EMBL/GenBank/DDBJ whole genome shotgun (WGS) entry which is preliminary data.</text>
</comment>
<feature type="transmembrane region" description="Helical" evidence="1">
    <location>
        <begin position="12"/>
        <end position="34"/>
    </location>
</feature>
<feature type="transmembrane region" description="Helical" evidence="1">
    <location>
        <begin position="257"/>
        <end position="278"/>
    </location>
</feature>
<feature type="transmembrane region" description="Helical" evidence="1">
    <location>
        <begin position="66"/>
        <end position="88"/>
    </location>
</feature>
<proteinExistence type="predicted"/>
<keyword evidence="1" id="KW-0812">Transmembrane</keyword>
<evidence type="ECO:0008006" key="4">
    <source>
        <dbReference type="Google" id="ProtNLM"/>
    </source>
</evidence>